<evidence type="ECO:0000256" key="1">
    <source>
        <dbReference type="SAM" id="MobiDB-lite"/>
    </source>
</evidence>
<evidence type="ECO:0000313" key="2">
    <source>
        <dbReference type="EMBL" id="KAF5233007.1"/>
    </source>
</evidence>
<keyword evidence="3" id="KW-1185">Reference proteome</keyword>
<sequence length="256" mass="28637">MTSSLDTPAYDFEFWRHLQTLSSLSVVVRISLSPSTEARIPLPNVTDPTRTQEQDPTQERGPDPRTKIRPKNEDRQRLVDQPLDTLFAALLLIQLACLPTLYSSSYMVAIDACQCSADGCINALDALPLKCGLPKSTLEAKDILPKVTAKTVDHDSTVGYAAYNFLKRQLFLPDTILESERLHHFWPKAAFEGDVYCYADGGVTYLNMPSNLERVQHNGNLNDMQSEIHWLQKSFGAPSLVGDVDLVEDEGFLSHR</sequence>
<dbReference type="Proteomes" id="UP000537989">
    <property type="component" value="Unassembled WGS sequence"/>
</dbReference>
<name>A0AAN5Z4K0_FUSAU</name>
<reference evidence="2 3" key="1">
    <citation type="submission" date="2020-02" db="EMBL/GenBank/DDBJ databases">
        <title>Identification and distribution of gene clusters putatively required for synthesis of sphingolipid metabolism inhibitors in phylogenetically diverse species of the filamentous fungus Fusarium.</title>
        <authorList>
            <person name="Kim H.-S."/>
            <person name="Busman M."/>
            <person name="Brown D.W."/>
            <person name="Divon H."/>
            <person name="Uhlig S."/>
            <person name="Proctor R.H."/>
        </authorList>
    </citation>
    <scope>NUCLEOTIDE SEQUENCE [LARGE SCALE GENOMIC DNA]</scope>
    <source>
        <strain evidence="2 3">NRRL 2903</strain>
    </source>
</reference>
<protein>
    <submittedName>
        <fullName evidence="2">Uncharacterized protein</fullName>
    </submittedName>
</protein>
<gene>
    <name evidence="2" type="ORF">FAUST_8401</name>
</gene>
<dbReference type="EMBL" id="JAAMOD010000266">
    <property type="protein sequence ID" value="KAF5233007.1"/>
    <property type="molecule type" value="Genomic_DNA"/>
</dbReference>
<comment type="caution">
    <text evidence="2">The sequence shown here is derived from an EMBL/GenBank/DDBJ whole genome shotgun (WGS) entry which is preliminary data.</text>
</comment>
<proteinExistence type="predicted"/>
<dbReference type="AlphaFoldDB" id="A0AAN5Z4K0"/>
<accession>A0AAN5Z4K0</accession>
<organism evidence="2 3">
    <name type="scientific">Fusarium austroamericanum</name>
    <dbReference type="NCBI Taxonomy" id="282268"/>
    <lineage>
        <taxon>Eukaryota</taxon>
        <taxon>Fungi</taxon>
        <taxon>Dikarya</taxon>
        <taxon>Ascomycota</taxon>
        <taxon>Pezizomycotina</taxon>
        <taxon>Sordariomycetes</taxon>
        <taxon>Hypocreomycetidae</taxon>
        <taxon>Hypocreales</taxon>
        <taxon>Nectriaceae</taxon>
        <taxon>Fusarium</taxon>
    </lineage>
</organism>
<feature type="compositionally biased region" description="Basic and acidic residues" evidence="1">
    <location>
        <begin position="50"/>
        <end position="75"/>
    </location>
</feature>
<evidence type="ECO:0000313" key="3">
    <source>
        <dbReference type="Proteomes" id="UP000537989"/>
    </source>
</evidence>
<feature type="region of interest" description="Disordered" evidence="1">
    <location>
        <begin position="39"/>
        <end position="75"/>
    </location>
</feature>